<dbReference type="PROSITE" id="PS01124">
    <property type="entry name" value="HTH_ARAC_FAMILY_2"/>
    <property type="match status" value="1"/>
</dbReference>
<evidence type="ECO:0000313" key="6">
    <source>
        <dbReference type="Proteomes" id="UP000031549"/>
    </source>
</evidence>
<dbReference type="EMBL" id="JTCM02000006">
    <property type="protein sequence ID" value="NEU71967.1"/>
    <property type="molecule type" value="Genomic_DNA"/>
</dbReference>
<protein>
    <submittedName>
        <fullName evidence="5">Helix-turn-helix domain-containing protein</fullName>
    </submittedName>
</protein>
<dbReference type="PANTHER" id="PTHR46796:SF6">
    <property type="entry name" value="ARAC SUBFAMILY"/>
    <property type="match status" value="1"/>
</dbReference>
<dbReference type="Proteomes" id="UP000031549">
    <property type="component" value="Unassembled WGS sequence"/>
</dbReference>
<feature type="domain" description="HTH araC/xylS-type" evidence="4">
    <location>
        <begin position="201"/>
        <end position="299"/>
    </location>
</feature>
<keyword evidence="2" id="KW-0238">DNA-binding</keyword>
<dbReference type="GO" id="GO:0003700">
    <property type="term" value="F:DNA-binding transcription factor activity"/>
    <property type="evidence" value="ECO:0007669"/>
    <property type="project" value="InterPro"/>
</dbReference>
<reference evidence="5 6" key="1">
    <citation type="journal article" date="2015" name="Genome Announc.">
        <title>Draft Genome Sequence of Cyanobacterium Hassallia byssoidea Strain VB512170, Isolated from Monuments in India.</title>
        <authorList>
            <person name="Singh D."/>
            <person name="Chandrababunaidu M.M."/>
            <person name="Panda A."/>
            <person name="Sen D."/>
            <person name="Bhattacharyya S."/>
            <person name="Adhikary S.P."/>
            <person name="Tripathy S."/>
        </authorList>
    </citation>
    <scope>NUCLEOTIDE SEQUENCE [LARGE SCALE GENOMIC DNA]</scope>
    <source>
        <strain evidence="5 6">VB512170</strain>
    </source>
</reference>
<comment type="caution">
    <text evidence="5">The sequence shown here is derived from an EMBL/GenBank/DDBJ whole genome shotgun (WGS) entry which is preliminary data.</text>
</comment>
<dbReference type="Pfam" id="PF12833">
    <property type="entry name" value="HTH_18"/>
    <property type="match status" value="1"/>
</dbReference>
<evidence type="ECO:0000259" key="4">
    <source>
        <dbReference type="PROSITE" id="PS01124"/>
    </source>
</evidence>
<accession>A0A846H2V2</accession>
<dbReference type="PRINTS" id="PR00032">
    <property type="entry name" value="HTHARAC"/>
</dbReference>
<sequence length="299" mass="33767">MFDSKIKVFDVVNEKFVPLPVSSDSSLTVTDTTLESDDIYVERLSMPSCEYPEVIAQEHLLTIQLSEPHILEVVENGQLRRIHKIPGSISLAPEGVRFKGSWDKDVEILILTLKPIVISKCALELNDANHTELMHCNGMLDPQIQYIGLALEAEFLAGSPGGRFYNQSLANALAVQLLKKYSTKEPKIQQYRGGLSTHQLKRAIEYINDNLSKDVSLNDLAAVVGMSMYYFVQMFKQSTGCTPYQYILQCRVERAKHLLRTTNLPIVEIALQVGCSNQSHFAKLFKKLTQTTPKKYREK</sequence>
<dbReference type="InterPro" id="IPR018060">
    <property type="entry name" value="HTH_AraC"/>
</dbReference>
<evidence type="ECO:0000313" key="5">
    <source>
        <dbReference type="EMBL" id="NEU71967.1"/>
    </source>
</evidence>
<keyword evidence="3" id="KW-0804">Transcription</keyword>
<dbReference type="SMART" id="SM00342">
    <property type="entry name" value="HTH_ARAC"/>
    <property type="match status" value="1"/>
</dbReference>
<dbReference type="SUPFAM" id="SSF46689">
    <property type="entry name" value="Homeodomain-like"/>
    <property type="match status" value="2"/>
</dbReference>
<dbReference type="GO" id="GO:0043565">
    <property type="term" value="F:sequence-specific DNA binding"/>
    <property type="evidence" value="ECO:0007669"/>
    <property type="project" value="InterPro"/>
</dbReference>
<dbReference type="RefSeq" id="WP_052324902.1">
    <property type="nucleotide sequence ID" value="NZ_JTCM02000006.1"/>
</dbReference>
<organism evidence="5 6">
    <name type="scientific">Hassallia byssoidea VB512170</name>
    <dbReference type="NCBI Taxonomy" id="1304833"/>
    <lineage>
        <taxon>Bacteria</taxon>
        <taxon>Bacillati</taxon>
        <taxon>Cyanobacteriota</taxon>
        <taxon>Cyanophyceae</taxon>
        <taxon>Nostocales</taxon>
        <taxon>Tolypothrichaceae</taxon>
        <taxon>Hassallia</taxon>
    </lineage>
</organism>
<evidence type="ECO:0000256" key="1">
    <source>
        <dbReference type="ARBA" id="ARBA00023015"/>
    </source>
</evidence>
<dbReference type="PANTHER" id="PTHR46796">
    <property type="entry name" value="HTH-TYPE TRANSCRIPTIONAL ACTIVATOR RHAS-RELATED"/>
    <property type="match status" value="1"/>
</dbReference>
<dbReference type="InterPro" id="IPR050204">
    <property type="entry name" value="AraC_XylS_family_regulators"/>
</dbReference>
<name>A0A846H2V2_9CYAN</name>
<proteinExistence type="predicted"/>
<keyword evidence="1" id="KW-0805">Transcription regulation</keyword>
<dbReference type="AlphaFoldDB" id="A0A846H2V2"/>
<dbReference type="InterPro" id="IPR020449">
    <property type="entry name" value="Tscrpt_reg_AraC-type_HTH"/>
</dbReference>
<gene>
    <name evidence="5" type="ORF">PI95_005090</name>
</gene>
<keyword evidence="6" id="KW-1185">Reference proteome</keyword>
<dbReference type="Gene3D" id="1.10.10.60">
    <property type="entry name" value="Homeodomain-like"/>
    <property type="match status" value="2"/>
</dbReference>
<dbReference type="InterPro" id="IPR009057">
    <property type="entry name" value="Homeodomain-like_sf"/>
</dbReference>
<evidence type="ECO:0000256" key="3">
    <source>
        <dbReference type="ARBA" id="ARBA00023163"/>
    </source>
</evidence>
<evidence type="ECO:0000256" key="2">
    <source>
        <dbReference type="ARBA" id="ARBA00023125"/>
    </source>
</evidence>